<dbReference type="OrthoDB" id="3759485at2"/>
<protein>
    <submittedName>
        <fullName evidence="6">ABC transporter substrate-binding protein</fullName>
    </submittedName>
</protein>
<dbReference type="Pfam" id="PF13458">
    <property type="entry name" value="Peripla_BP_6"/>
    <property type="match status" value="1"/>
</dbReference>
<keyword evidence="2 4" id="KW-0732">Signal</keyword>
<evidence type="ECO:0000313" key="7">
    <source>
        <dbReference type="Proteomes" id="UP000291469"/>
    </source>
</evidence>
<evidence type="ECO:0000256" key="3">
    <source>
        <dbReference type="SAM" id="MobiDB-lite"/>
    </source>
</evidence>
<feature type="domain" description="Leucine-binding protein" evidence="5">
    <location>
        <begin position="95"/>
        <end position="439"/>
    </location>
</feature>
<sequence>MQGHANGHRRRRRHAVARPWIWLAALAALMLLAAACEADPDDELVEDPEAEADESDEDDPEDDPDDDPDDEPDDEDDEDDEPDEEDEPDPDDDAITIGVVSALEGPFADGAEDGGRAIEMAIDDFDGEVAGRPIETSIESSDTSADTAVERSRQLVEQEEVDLMFGPLSGTEGVAISEYAETVPDMTFIDAASGGIPSTLEGPDNYFRFTAEGSQQGGNIGTYAYEELGYERMATLGEDYDFPHALVGSFIEDFCTAGGEVVEAFWVPLGESDYSSVIASIPEDVDAIYGGIGGSDAVNFLEQSIEFGIDVPIVGGSILVDETVLAAEGADLREAVTDIVASAPVHPNPDDELWVEWSERYHDMFPDEGFDEPSLFAALYYNNFRSLLEAVESVDGDLDDRDALHEALRDLEWEGPIGPVGPLNENNQGSVRNFIFEIAEGEGEELDTELRQVDDGIEPAEEVYERMDGCP</sequence>
<dbReference type="Proteomes" id="UP000291469">
    <property type="component" value="Chromosome"/>
</dbReference>
<keyword evidence="7" id="KW-1185">Reference proteome</keyword>
<evidence type="ECO:0000313" key="6">
    <source>
        <dbReference type="EMBL" id="QBI21430.1"/>
    </source>
</evidence>
<dbReference type="SUPFAM" id="SSF53822">
    <property type="entry name" value="Periplasmic binding protein-like I"/>
    <property type="match status" value="1"/>
</dbReference>
<dbReference type="RefSeq" id="WP_131156422.1">
    <property type="nucleotide sequence ID" value="NZ_CP036402.1"/>
</dbReference>
<accession>A0A411YJQ7</accession>
<feature type="signal peptide" evidence="4">
    <location>
        <begin position="1"/>
        <end position="38"/>
    </location>
</feature>
<dbReference type="InterPro" id="IPR051010">
    <property type="entry name" value="BCAA_transport"/>
</dbReference>
<evidence type="ECO:0000256" key="4">
    <source>
        <dbReference type="SAM" id="SignalP"/>
    </source>
</evidence>
<reference evidence="6 7" key="1">
    <citation type="submission" date="2019-01" db="EMBL/GenBank/DDBJ databases">
        <title>Egibacter rhizosphaerae EGI 80759T.</title>
        <authorList>
            <person name="Chen D.-D."/>
            <person name="Tian Y."/>
            <person name="Jiao J.-Y."/>
            <person name="Zhang X.-T."/>
            <person name="Zhang Y.-G."/>
            <person name="Zhang Y."/>
            <person name="Xiao M."/>
            <person name="Shu W.-S."/>
            <person name="Li W.-J."/>
        </authorList>
    </citation>
    <scope>NUCLEOTIDE SEQUENCE [LARGE SCALE GENOMIC DNA]</scope>
    <source>
        <strain evidence="6 7">EGI 80759</strain>
    </source>
</reference>
<dbReference type="PANTHER" id="PTHR30483:SF6">
    <property type="entry name" value="PERIPLASMIC BINDING PROTEIN OF ABC TRANSPORTER FOR NATURAL AMINO ACIDS"/>
    <property type="match status" value="1"/>
</dbReference>
<dbReference type="Gene3D" id="3.40.50.2300">
    <property type="match status" value="2"/>
</dbReference>
<dbReference type="InterPro" id="IPR028081">
    <property type="entry name" value="Leu-bd"/>
</dbReference>
<feature type="region of interest" description="Disordered" evidence="3">
    <location>
        <begin position="39"/>
        <end position="94"/>
    </location>
</feature>
<dbReference type="PANTHER" id="PTHR30483">
    <property type="entry name" value="LEUCINE-SPECIFIC-BINDING PROTEIN"/>
    <property type="match status" value="1"/>
</dbReference>
<gene>
    <name evidence="6" type="ORF">ER308_18890</name>
</gene>
<evidence type="ECO:0000256" key="1">
    <source>
        <dbReference type="ARBA" id="ARBA00010062"/>
    </source>
</evidence>
<proteinExistence type="inferred from homology"/>
<evidence type="ECO:0000256" key="2">
    <source>
        <dbReference type="ARBA" id="ARBA00022729"/>
    </source>
</evidence>
<dbReference type="CDD" id="cd06332">
    <property type="entry name" value="PBP1_aromatic_compounds-like"/>
    <property type="match status" value="1"/>
</dbReference>
<comment type="similarity">
    <text evidence="1">Belongs to the leucine-binding protein family.</text>
</comment>
<dbReference type="EMBL" id="CP036402">
    <property type="protein sequence ID" value="QBI21430.1"/>
    <property type="molecule type" value="Genomic_DNA"/>
</dbReference>
<evidence type="ECO:0000259" key="5">
    <source>
        <dbReference type="Pfam" id="PF13458"/>
    </source>
</evidence>
<organism evidence="6 7">
    <name type="scientific">Egibacter rhizosphaerae</name>
    <dbReference type="NCBI Taxonomy" id="1670831"/>
    <lineage>
        <taxon>Bacteria</taxon>
        <taxon>Bacillati</taxon>
        <taxon>Actinomycetota</taxon>
        <taxon>Nitriliruptoria</taxon>
        <taxon>Egibacterales</taxon>
        <taxon>Egibacteraceae</taxon>
        <taxon>Egibacter</taxon>
    </lineage>
</organism>
<feature type="chain" id="PRO_5039233246" evidence="4">
    <location>
        <begin position="39"/>
        <end position="471"/>
    </location>
</feature>
<dbReference type="AlphaFoldDB" id="A0A411YJQ7"/>
<dbReference type="InterPro" id="IPR028082">
    <property type="entry name" value="Peripla_BP_I"/>
</dbReference>
<dbReference type="KEGG" id="erz:ER308_18890"/>
<name>A0A411YJQ7_9ACTN</name>